<proteinExistence type="predicted"/>
<sequence length="96" mass="10749">MIKRNKNQGLALILNKPTNAFYCSARLNEKLSVRTAAFLVIKIYFEKLLVVSSAIISYAGKQGAEPPSARWAPSPRRVKGAWCRKNWVLNIPFLGS</sequence>
<reference evidence="2" key="1">
    <citation type="submission" date="2018-05" db="EMBL/GenBank/DDBJ databases">
        <title>Pedobacter paludis sp. nov., isolated from wetland soil.</title>
        <authorList>
            <person name="Zhang Y."/>
        </authorList>
    </citation>
    <scope>NUCLEOTIDE SEQUENCE [LARGE SCALE GENOMIC DNA]</scope>
    <source>
        <strain evidence="2">R-8</strain>
    </source>
</reference>
<name>A0A317EV52_9SPHI</name>
<gene>
    <name evidence="1" type="ORF">DF947_17925</name>
</gene>
<dbReference type="AlphaFoldDB" id="A0A317EV52"/>
<dbReference type="Proteomes" id="UP000245391">
    <property type="component" value="Unassembled WGS sequence"/>
</dbReference>
<dbReference type="EMBL" id="QGNY01000007">
    <property type="protein sequence ID" value="PWS30312.1"/>
    <property type="molecule type" value="Genomic_DNA"/>
</dbReference>
<evidence type="ECO:0000313" key="2">
    <source>
        <dbReference type="Proteomes" id="UP000245391"/>
    </source>
</evidence>
<accession>A0A317EV52</accession>
<comment type="caution">
    <text evidence="1">The sequence shown here is derived from an EMBL/GenBank/DDBJ whole genome shotgun (WGS) entry which is preliminary data.</text>
</comment>
<protein>
    <submittedName>
        <fullName evidence="1">Uncharacterized protein</fullName>
    </submittedName>
</protein>
<evidence type="ECO:0000313" key="1">
    <source>
        <dbReference type="EMBL" id="PWS30312.1"/>
    </source>
</evidence>
<organism evidence="1 2">
    <name type="scientific">Pedobacter paludis</name>
    <dbReference type="NCBI Taxonomy" id="2203212"/>
    <lineage>
        <taxon>Bacteria</taxon>
        <taxon>Pseudomonadati</taxon>
        <taxon>Bacteroidota</taxon>
        <taxon>Sphingobacteriia</taxon>
        <taxon>Sphingobacteriales</taxon>
        <taxon>Sphingobacteriaceae</taxon>
        <taxon>Pedobacter</taxon>
    </lineage>
</organism>
<keyword evidence="2" id="KW-1185">Reference proteome</keyword>